<organism evidence="1 2">
    <name type="scientific">Platanthera zijinensis</name>
    <dbReference type="NCBI Taxonomy" id="2320716"/>
    <lineage>
        <taxon>Eukaryota</taxon>
        <taxon>Viridiplantae</taxon>
        <taxon>Streptophyta</taxon>
        <taxon>Embryophyta</taxon>
        <taxon>Tracheophyta</taxon>
        <taxon>Spermatophyta</taxon>
        <taxon>Magnoliopsida</taxon>
        <taxon>Liliopsida</taxon>
        <taxon>Asparagales</taxon>
        <taxon>Orchidaceae</taxon>
        <taxon>Orchidoideae</taxon>
        <taxon>Orchideae</taxon>
        <taxon>Orchidinae</taxon>
        <taxon>Platanthera</taxon>
    </lineage>
</organism>
<name>A0AAP0BGD7_9ASPA</name>
<evidence type="ECO:0000313" key="1">
    <source>
        <dbReference type="EMBL" id="KAK8938700.1"/>
    </source>
</evidence>
<evidence type="ECO:0000313" key="2">
    <source>
        <dbReference type="Proteomes" id="UP001418222"/>
    </source>
</evidence>
<dbReference type="EMBL" id="JBBWWQ010000009">
    <property type="protein sequence ID" value="KAK8938700.1"/>
    <property type="molecule type" value="Genomic_DNA"/>
</dbReference>
<reference evidence="1 2" key="1">
    <citation type="journal article" date="2022" name="Nat. Plants">
        <title>Genomes of leafy and leafless Platanthera orchids illuminate the evolution of mycoheterotrophy.</title>
        <authorList>
            <person name="Li M.H."/>
            <person name="Liu K.W."/>
            <person name="Li Z."/>
            <person name="Lu H.C."/>
            <person name="Ye Q.L."/>
            <person name="Zhang D."/>
            <person name="Wang J.Y."/>
            <person name="Li Y.F."/>
            <person name="Zhong Z.M."/>
            <person name="Liu X."/>
            <person name="Yu X."/>
            <person name="Liu D.K."/>
            <person name="Tu X.D."/>
            <person name="Liu B."/>
            <person name="Hao Y."/>
            <person name="Liao X.Y."/>
            <person name="Jiang Y.T."/>
            <person name="Sun W.H."/>
            <person name="Chen J."/>
            <person name="Chen Y.Q."/>
            <person name="Ai Y."/>
            <person name="Zhai J.W."/>
            <person name="Wu S.S."/>
            <person name="Zhou Z."/>
            <person name="Hsiao Y.Y."/>
            <person name="Wu W.L."/>
            <person name="Chen Y.Y."/>
            <person name="Lin Y.F."/>
            <person name="Hsu J.L."/>
            <person name="Li C.Y."/>
            <person name="Wang Z.W."/>
            <person name="Zhao X."/>
            <person name="Zhong W.Y."/>
            <person name="Ma X.K."/>
            <person name="Ma L."/>
            <person name="Huang J."/>
            <person name="Chen G.Z."/>
            <person name="Huang M.Z."/>
            <person name="Huang L."/>
            <person name="Peng D.H."/>
            <person name="Luo Y.B."/>
            <person name="Zou S.Q."/>
            <person name="Chen S.P."/>
            <person name="Lan S."/>
            <person name="Tsai W.C."/>
            <person name="Van de Peer Y."/>
            <person name="Liu Z.J."/>
        </authorList>
    </citation>
    <scope>NUCLEOTIDE SEQUENCE [LARGE SCALE GENOMIC DNA]</scope>
    <source>
        <strain evidence="1">Lor287</strain>
    </source>
</reference>
<keyword evidence="2" id="KW-1185">Reference proteome</keyword>
<protein>
    <submittedName>
        <fullName evidence="1">Uncharacterized protein</fullName>
    </submittedName>
</protein>
<dbReference type="Proteomes" id="UP001418222">
    <property type="component" value="Unassembled WGS sequence"/>
</dbReference>
<accession>A0AAP0BGD7</accession>
<sequence length="64" mass="7637">MRTDAAGFDEVRRLLEARKMKEDTFGEDIFYCRGEAGSRSKKSKGLFLARWFWSWTDMLHIFKL</sequence>
<comment type="caution">
    <text evidence="1">The sequence shown here is derived from an EMBL/GenBank/DDBJ whole genome shotgun (WGS) entry which is preliminary data.</text>
</comment>
<proteinExistence type="predicted"/>
<gene>
    <name evidence="1" type="ORF">KSP39_PZI011464</name>
</gene>
<dbReference type="AlphaFoldDB" id="A0AAP0BGD7"/>